<dbReference type="PROSITE" id="PS00086">
    <property type="entry name" value="CYTOCHROME_P450"/>
    <property type="match status" value="1"/>
</dbReference>
<feature type="transmembrane region" description="Helical" evidence="7">
    <location>
        <begin position="6"/>
        <end position="26"/>
    </location>
</feature>
<protein>
    <submittedName>
        <fullName evidence="8">Cytochrome P450</fullName>
    </submittedName>
</protein>
<name>A0AAD9FWK8_PAPLA</name>
<keyword evidence="3 6" id="KW-0560">Oxidoreductase</keyword>
<gene>
    <name evidence="8" type="ORF">DB88DRAFT_507547</name>
</gene>
<keyword evidence="7" id="KW-1133">Transmembrane helix</keyword>
<keyword evidence="7" id="KW-0812">Transmembrane</keyword>
<comment type="similarity">
    <text evidence="1 6">Belongs to the cytochrome P450 family.</text>
</comment>
<comment type="cofactor">
    <cofactor evidence="5">
        <name>heme</name>
        <dbReference type="ChEBI" id="CHEBI:30413"/>
    </cofactor>
</comment>
<dbReference type="SUPFAM" id="SSF48264">
    <property type="entry name" value="Cytochrome P450"/>
    <property type="match status" value="1"/>
</dbReference>
<keyword evidence="7" id="KW-0472">Membrane</keyword>
<dbReference type="InterPro" id="IPR002401">
    <property type="entry name" value="Cyt_P450_E_grp-I"/>
</dbReference>
<evidence type="ECO:0000256" key="6">
    <source>
        <dbReference type="RuleBase" id="RU000461"/>
    </source>
</evidence>
<dbReference type="Pfam" id="PF00067">
    <property type="entry name" value="p450"/>
    <property type="match status" value="1"/>
</dbReference>
<dbReference type="InterPro" id="IPR001128">
    <property type="entry name" value="Cyt_P450"/>
</dbReference>
<evidence type="ECO:0000313" key="9">
    <source>
        <dbReference type="Proteomes" id="UP001182556"/>
    </source>
</evidence>
<dbReference type="Proteomes" id="UP001182556">
    <property type="component" value="Unassembled WGS sequence"/>
</dbReference>
<evidence type="ECO:0000313" key="8">
    <source>
        <dbReference type="EMBL" id="KAK1927461.1"/>
    </source>
</evidence>
<dbReference type="PRINTS" id="PR00463">
    <property type="entry name" value="EP450I"/>
</dbReference>
<dbReference type="PANTHER" id="PTHR24296">
    <property type="entry name" value="CYTOCHROME P450"/>
    <property type="match status" value="1"/>
</dbReference>
<sequence>MGAITWDQVLIAASIAGITYLVLRLLTLKPFEPFPIIGHAYQFGVMDRQGQVEWLLAAQKHSEQGPMQLVVPGVLSQGHIVSDPASLKYVALNKHLVMNKQGYFADCVKDLWGQGIILVTGDLWHAQRHASQTFTTADTLDVLTTSTLPRHLSILTDALDQAAATGEIIDLSELVSQYIFAVFGDLAWDVSWDEVAPLAEVYDRTVAALSRRFSIPAFRFWERILPYGHRLRADLAKIRQMTNAALSFANAGRGTSSQAITWGLYELIRHPAWVERLRKALAENPDVPASERLSQIPRLEHFVSETLRFHPSAPIDLVQLHSDSPVSLPNGAVVEPEAIVFWSPWAMNRDKNVFGADAEEFDPERWEFMHKRPTAFEMPTFHGGARSCLGQAMARLEMGYVIAEVVARYDLTAAWEGERRLSKAGLGGEMQDGLPVRVRLRAGRGDV</sequence>
<dbReference type="AlphaFoldDB" id="A0AAD9FWK8"/>
<evidence type="ECO:0000256" key="5">
    <source>
        <dbReference type="PIRSR" id="PIRSR602401-1"/>
    </source>
</evidence>
<evidence type="ECO:0000256" key="4">
    <source>
        <dbReference type="ARBA" id="ARBA00023004"/>
    </source>
</evidence>
<keyword evidence="6" id="KW-0503">Monooxygenase</keyword>
<organism evidence="8 9">
    <name type="scientific">Papiliotrema laurentii</name>
    <name type="common">Cryptococcus laurentii</name>
    <dbReference type="NCBI Taxonomy" id="5418"/>
    <lineage>
        <taxon>Eukaryota</taxon>
        <taxon>Fungi</taxon>
        <taxon>Dikarya</taxon>
        <taxon>Basidiomycota</taxon>
        <taxon>Agaricomycotina</taxon>
        <taxon>Tremellomycetes</taxon>
        <taxon>Tremellales</taxon>
        <taxon>Rhynchogastremaceae</taxon>
        <taxon>Papiliotrema</taxon>
    </lineage>
</organism>
<dbReference type="InterPro" id="IPR017972">
    <property type="entry name" value="Cyt_P450_CS"/>
</dbReference>
<comment type="caution">
    <text evidence="8">The sequence shown here is derived from an EMBL/GenBank/DDBJ whole genome shotgun (WGS) entry which is preliminary data.</text>
</comment>
<keyword evidence="4 5" id="KW-0408">Iron</keyword>
<keyword evidence="2 5" id="KW-0479">Metal-binding</keyword>
<reference evidence="8" key="1">
    <citation type="submission" date="2023-02" db="EMBL/GenBank/DDBJ databases">
        <title>Identification and recombinant expression of a fungal hydrolase from Papiliotrema laurentii that hydrolyzes apple cutin and clears colloidal polyester polyurethane.</title>
        <authorList>
            <consortium name="DOE Joint Genome Institute"/>
            <person name="Roman V.A."/>
            <person name="Bojanowski C."/>
            <person name="Crable B.R."/>
            <person name="Wagner D.N."/>
            <person name="Hung C.S."/>
            <person name="Nadeau L.J."/>
            <person name="Schratz L."/>
            <person name="Haridas S."/>
            <person name="Pangilinan J."/>
            <person name="Lipzen A."/>
            <person name="Na H."/>
            <person name="Yan M."/>
            <person name="Ng V."/>
            <person name="Grigoriev I.V."/>
            <person name="Spatafora J.W."/>
            <person name="Barlow D."/>
            <person name="Biffinger J."/>
            <person name="Kelley-Loughnane N."/>
            <person name="Varaljay V.A."/>
            <person name="Crookes-Goodson W.J."/>
        </authorList>
    </citation>
    <scope>NUCLEOTIDE SEQUENCE</scope>
    <source>
        <strain evidence="8">5307AH</strain>
    </source>
</reference>
<dbReference type="GO" id="GO:0004497">
    <property type="term" value="F:monooxygenase activity"/>
    <property type="evidence" value="ECO:0007669"/>
    <property type="project" value="UniProtKB-KW"/>
</dbReference>
<dbReference type="GO" id="GO:0016705">
    <property type="term" value="F:oxidoreductase activity, acting on paired donors, with incorporation or reduction of molecular oxygen"/>
    <property type="evidence" value="ECO:0007669"/>
    <property type="project" value="InterPro"/>
</dbReference>
<keyword evidence="5 6" id="KW-0349">Heme</keyword>
<dbReference type="PRINTS" id="PR00385">
    <property type="entry name" value="P450"/>
</dbReference>
<evidence type="ECO:0000256" key="7">
    <source>
        <dbReference type="SAM" id="Phobius"/>
    </source>
</evidence>
<accession>A0AAD9FWK8</accession>
<feature type="binding site" description="axial binding residue" evidence="5">
    <location>
        <position position="388"/>
    </location>
    <ligand>
        <name>heme</name>
        <dbReference type="ChEBI" id="CHEBI:30413"/>
    </ligand>
    <ligandPart>
        <name>Fe</name>
        <dbReference type="ChEBI" id="CHEBI:18248"/>
    </ligandPart>
</feature>
<evidence type="ECO:0000256" key="2">
    <source>
        <dbReference type="ARBA" id="ARBA00022723"/>
    </source>
</evidence>
<dbReference type="InterPro" id="IPR036396">
    <property type="entry name" value="Cyt_P450_sf"/>
</dbReference>
<dbReference type="GO" id="GO:0005506">
    <property type="term" value="F:iron ion binding"/>
    <property type="evidence" value="ECO:0007669"/>
    <property type="project" value="InterPro"/>
</dbReference>
<proteinExistence type="inferred from homology"/>
<dbReference type="EMBL" id="JAODAN010000001">
    <property type="protein sequence ID" value="KAK1927461.1"/>
    <property type="molecule type" value="Genomic_DNA"/>
</dbReference>
<dbReference type="GO" id="GO:0006629">
    <property type="term" value="P:lipid metabolic process"/>
    <property type="evidence" value="ECO:0007669"/>
    <property type="project" value="UniProtKB-ARBA"/>
</dbReference>
<evidence type="ECO:0000256" key="1">
    <source>
        <dbReference type="ARBA" id="ARBA00010617"/>
    </source>
</evidence>
<dbReference type="Gene3D" id="1.10.630.10">
    <property type="entry name" value="Cytochrome P450"/>
    <property type="match status" value="2"/>
</dbReference>
<keyword evidence="9" id="KW-1185">Reference proteome</keyword>
<evidence type="ECO:0000256" key="3">
    <source>
        <dbReference type="ARBA" id="ARBA00023002"/>
    </source>
</evidence>
<dbReference type="GO" id="GO:0020037">
    <property type="term" value="F:heme binding"/>
    <property type="evidence" value="ECO:0007669"/>
    <property type="project" value="InterPro"/>
</dbReference>